<comment type="caution">
    <text evidence="2">The sequence shown here is derived from an EMBL/GenBank/DDBJ whole genome shotgun (WGS) entry which is preliminary data.</text>
</comment>
<dbReference type="Proteomes" id="UP000439113">
    <property type="component" value="Unassembled WGS sequence"/>
</dbReference>
<keyword evidence="1" id="KW-0732">Signal</keyword>
<sequence>MRLIRFLLLAVMIGVAAPTLTSEPAKAAPVAGSILGKQTLAPDLTEKARVYCYNRYTGRFLHWGPCHRRHYRPHHYYYRPYYRPYRHYYRPHRHYYHRHYYW</sequence>
<evidence type="ECO:0000313" key="3">
    <source>
        <dbReference type="Proteomes" id="UP000439113"/>
    </source>
</evidence>
<dbReference type="RefSeq" id="WP_155445106.1">
    <property type="nucleotide sequence ID" value="NZ_JAOQNR010000003.1"/>
</dbReference>
<feature type="chain" id="PRO_5026689118" evidence="1">
    <location>
        <begin position="28"/>
        <end position="102"/>
    </location>
</feature>
<gene>
    <name evidence="2" type="ORF">GJ654_05535</name>
</gene>
<evidence type="ECO:0000256" key="1">
    <source>
        <dbReference type="SAM" id="SignalP"/>
    </source>
</evidence>
<dbReference type="AlphaFoldDB" id="A0A6N8DIW9"/>
<dbReference type="EMBL" id="WNKS01000003">
    <property type="protein sequence ID" value="MTV30452.1"/>
    <property type="molecule type" value="Genomic_DNA"/>
</dbReference>
<protein>
    <submittedName>
        <fullName evidence="2">Uncharacterized protein</fullName>
    </submittedName>
</protein>
<evidence type="ECO:0000313" key="2">
    <source>
        <dbReference type="EMBL" id="MTV30452.1"/>
    </source>
</evidence>
<proteinExistence type="predicted"/>
<reference evidence="2 3" key="1">
    <citation type="submission" date="2019-11" db="EMBL/GenBank/DDBJ databases">
        <title>Whole-genome sequence of a Rhodoblastus acidophilus DSM 142.</title>
        <authorList>
            <person name="Kyndt J.A."/>
            <person name="Meyer T.E."/>
        </authorList>
    </citation>
    <scope>NUCLEOTIDE SEQUENCE [LARGE SCALE GENOMIC DNA]</scope>
    <source>
        <strain evidence="2 3">DSM 142</strain>
    </source>
</reference>
<name>A0A6N8DIW9_RHOAC</name>
<dbReference type="OrthoDB" id="8456224at2"/>
<feature type="signal peptide" evidence="1">
    <location>
        <begin position="1"/>
        <end position="27"/>
    </location>
</feature>
<accession>A0A6N8DIW9</accession>
<organism evidence="2 3">
    <name type="scientific">Rhodoblastus acidophilus</name>
    <name type="common">Rhodopseudomonas acidophila</name>
    <dbReference type="NCBI Taxonomy" id="1074"/>
    <lineage>
        <taxon>Bacteria</taxon>
        <taxon>Pseudomonadati</taxon>
        <taxon>Pseudomonadota</taxon>
        <taxon>Alphaproteobacteria</taxon>
        <taxon>Hyphomicrobiales</taxon>
        <taxon>Rhodoblastaceae</taxon>
        <taxon>Rhodoblastus</taxon>
    </lineage>
</organism>